<dbReference type="Pfam" id="PF12796">
    <property type="entry name" value="Ank_2"/>
    <property type="match status" value="1"/>
</dbReference>
<keyword evidence="1" id="KW-0677">Repeat</keyword>
<dbReference type="Gene3D" id="1.25.40.20">
    <property type="entry name" value="Ankyrin repeat-containing domain"/>
    <property type="match status" value="1"/>
</dbReference>
<dbReference type="Pfam" id="PF24883">
    <property type="entry name" value="NPHP3_N"/>
    <property type="match status" value="1"/>
</dbReference>
<dbReference type="PROSITE" id="PS50297">
    <property type="entry name" value="ANK_REP_REGION"/>
    <property type="match status" value="1"/>
</dbReference>
<dbReference type="EMBL" id="JAAOAR010000164">
    <property type="protein sequence ID" value="KAF5599081.1"/>
    <property type="molecule type" value="Genomic_DNA"/>
</dbReference>
<feature type="domain" description="GPI inositol-deacylase winged helix" evidence="3">
    <location>
        <begin position="263"/>
        <end position="330"/>
    </location>
</feature>
<keyword evidence="6" id="KW-1185">Reference proteome</keyword>
<gene>
    <name evidence="5" type="ORF">FPANT_3685</name>
</gene>
<organism evidence="5 6">
    <name type="scientific">Fusarium pseudoanthophilum</name>
    <dbReference type="NCBI Taxonomy" id="48495"/>
    <lineage>
        <taxon>Eukaryota</taxon>
        <taxon>Fungi</taxon>
        <taxon>Dikarya</taxon>
        <taxon>Ascomycota</taxon>
        <taxon>Pezizomycotina</taxon>
        <taxon>Sordariomycetes</taxon>
        <taxon>Hypocreomycetidae</taxon>
        <taxon>Hypocreales</taxon>
        <taxon>Nectriaceae</taxon>
        <taxon>Fusarium</taxon>
        <taxon>Fusarium fujikuroi species complex</taxon>
    </lineage>
</organism>
<dbReference type="PROSITE" id="PS50088">
    <property type="entry name" value="ANK_REPEAT"/>
    <property type="match status" value="1"/>
</dbReference>
<evidence type="ECO:0000259" key="4">
    <source>
        <dbReference type="Pfam" id="PF24883"/>
    </source>
</evidence>
<feature type="domain" description="Nephrocystin 3-like N-terminal" evidence="4">
    <location>
        <begin position="31"/>
        <end position="145"/>
    </location>
</feature>
<dbReference type="SMART" id="SM00248">
    <property type="entry name" value="ANK"/>
    <property type="match status" value="3"/>
</dbReference>
<evidence type="ECO:0000313" key="5">
    <source>
        <dbReference type="EMBL" id="KAF5599081.1"/>
    </source>
</evidence>
<sequence length="683" mass="77334">MMGFCGFAVFPALANPSLPRDLSITYHLKNFQFCIFFFRHTIQSNHRPESALRDWLAQALPFSPPLQLAIKNLIYRPICLDFVDDMSLVELWHLVRLALKDMPRAYCVVDALDEMDNNALESFLQLVDQLGNMQPDRIKLIITSRPIATIEKMVRNLKLLDIRLDKQAINPDISIYIEHRLAGFKLSPETRVSVKDAVFKKADGLFLYAKLTMDKVAELQKKSETEILQSIDRMPVNLSVMYKHILREHMDRTELPDGLQMLVLQLVTHATRPLRLLEISDCIKVTQPRYSKDTGIMKNHVRACCGPLLEVLPDETVRVVHHSLTEYLFGLDRSPDDDDIPLFEPGATHNLLANLCLSYLQSGHLDKIKFQDFGRVIEIVMSTNQDLPPFLNYAIKYWHVHIKGAAGRGFPQQETNDRIFSLLMVPTHVKILATLAEKPRWENGFQGHRDPEAPLATEVLVFSIKLGLISFIESLLERCGEEALEFHGYSETYPPLHQAVDDRNLGLVRLLIKHGAELDEHDNRGYTPLRRALMGGSRKKGDLRTTIIKSLLDAGADPWKKQDESKRSYGMRLPIQEAFLVDDQAITELFIPHIKTQSQADKALSWIINGSRDLGAMKSILDLGLADINCSKYRKPMNLSLGVSLADIKDRAGSPTPLFQACKQVDPIMVSILLKAGADPNIS</sequence>
<dbReference type="InterPro" id="IPR036770">
    <property type="entry name" value="Ankyrin_rpt-contain_sf"/>
</dbReference>
<comment type="caution">
    <text evidence="5">The sequence shown here is derived from an EMBL/GenBank/DDBJ whole genome shotgun (WGS) entry which is preliminary data.</text>
</comment>
<evidence type="ECO:0000313" key="6">
    <source>
        <dbReference type="Proteomes" id="UP000544095"/>
    </source>
</evidence>
<name>A0A8H5PLF3_9HYPO</name>
<evidence type="ECO:0000256" key="2">
    <source>
        <dbReference type="PROSITE-ProRule" id="PRU00023"/>
    </source>
</evidence>
<evidence type="ECO:0000259" key="3">
    <source>
        <dbReference type="Pfam" id="PF22939"/>
    </source>
</evidence>
<dbReference type="SUPFAM" id="SSF52540">
    <property type="entry name" value="P-loop containing nucleoside triphosphate hydrolases"/>
    <property type="match status" value="1"/>
</dbReference>
<proteinExistence type="predicted"/>
<dbReference type="Proteomes" id="UP000544095">
    <property type="component" value="Unassembled WGS sequence"/>
</dbReference>
<reference evidence="5 6" key="1">
    <citation type="submission" date="2020-05" db="EMBL/GenBank/DDBJ databases">
        <title>Identification and distribution of gene clusters putatively required for synthesis of sphingolipid metabolism inhibitors in phylogenetically diverse species of the filamentous fungus Fusarium.</title>
        <authorList>
            <person name="Kim H.-S."/>
            <person name="Busman M."/>
            <person name="Brown D.W."/>
            <person name="Divon H."/>
            <person name="Uhlig S."/>
            <person name="Proctor R.H."/>
        </authorList>
    </citation>
    <scope>NUCLEOTIDE SEQUENCE [LARGE SCALE GENOMIC DNA]</scope>
    <source>
        <strain evidence="5 6">NRRL 25211</strain>
    </source>
</reference>
<dbReference type="SUPFAM" id="SSF48403">
    <property type="entry name" value="Ankyrin repeat"/>
    <property type="match status" value="1"/>
</dbReference>
<accession>A0A8H5PLF3</accession>
<protein>
    <submittedName>
        <fullName evidence="5">Ankyrin</fullName>
    </submittedName>
</protein>
<dbReference type="InterPro" id="IPR054471">
    <property type="entry name" value="GPIID_WHD"/>
</dbReference>
<evidence type="ECO:0000256" key="1">
    <source>
        <dbReference type="ARBA" id="ARBA00022737"/>
    </source>
</evidence>
<dbReference type="InterPro" id="IPR056884">
    <property type="entry name" value="NPHP3-like_N"/>
</dbReference>
<dbReference type="PANTHER" id="PTHR10039">
    <property type="entry name" value="AMELOGENIN"/>
    <property type="match status" value="1"/>
</dbReference>
<dbReference type="InterPro" id="IPR002110">
    <property type="entry name" value="Ankyrin_rpt"/>
</dbReference>
<dbReference type="Pfam" id="PF22939">
    <property type="entry name" value="WHD_GPIID"/>
    <property type="match status" value="1"/>
</dbReference>
<keyword evidence="2" id="KW-0040">ANK repeat</keyword>
<feature type="repeat" description="ANK" evidence="2">
    <location>
        <begin position="491"/>
        <end position="523"/>
    </location>
</feature>
<dbReference type="InterPro" id="IPR027417">
    <property type="entry name" value="P-loop_NTPase"/>
</dbReference>
<dbReference type="AlphaFoldDB" id="A0A8H5PLF3"/>